<gene>
    <name evidence="1" type="ORF">HERILL_LOCUS14290</name>
</gene>
<dbReference type="PANTHER" id="PTHR47331">
    <property type="entry name" value="PHD-TYPE DOMAIN-CONTAINING PROTEIN"/>
    <property type="match status" value="1"/>
</dbReference>
<evidence type="ECO:0000313" key="2">
    <source>
        <dbReference type="Proteomes" id="UP000594454"/>
    </source>
</evidence>
<sequence length="202" mass="23695">MLQAPIPLQPTAEDTLHTMLKRSWEIEEISKLSRDARECEAHYAASRQLQGFGKRVTQQHGRIESELRYENISWHLIPPRAAHFGGLWDSAVKSTKFHLKQIMVNTAFTSKEMNIAPCQIEKCLNSRPLCKITDDPEDQEFLTPNRFLMGHTTEMRPDNSPFTKSDLIHRWNLIQEKVHHFWKAWSSEYSSTMNFQNKWKQT</sequence>
<proteinExistence type="predicted"/>
<dbReference type="AlphaFoldDB" id="A0A7R8Z3F3"/>
<reference evidence="1 2" key="1">
    <citation type="submission" date="2020-11" db="EMBL/GenBank/DDBJ databases">
        <authorList>
            <person name="Wallbank WR R."/>
            <person name="Pardo Diaz C."/>
            <person name="Kozak K."/>
            <person name="Martin S."/>
            <person name="Jiggins C."/>
            <person name="Moest M."/>
            <person name="Warren A I."/>
            <person name="Generalovic N T."/>
            <person name="Byers J.R.P. K."/>
            <person name="Montejo-Kovacevich G."/>
            <person name="Yen C E."/>
        </authorList>
    </citation>
    <scope>NUCLEOTIDE SEQUENCE [LARGE SCALE GENOMIC DNA]</scope>
</reference>
<dbReference type="GO" id="GO:0003676">
    <property type="term" value="F:nucleic acid binding"/>
    <property type="evidence" value="ECO:0007669"/>
    <property type="project" value="InterPro"/>
</dbReference>
<accession>A0A7R8Z3F3</accession>
<dbReference type="InParanoid" id="A0A7R8Z3F3"/>
<organism evidence="1 2">
    <name type="scientific">Hermetia illucens</name>
    <name type="common">Black soldier fly</name>
    <dbReference type="NCBI Taxonomy" id="343691"/>
    <lineage>
        <taxon>Eukaryota</taxon>
        <taxon>Metazoa</taxon>
        <taxon>Ecdysozoa</taxon>
        <taxon>Arthropoda</taxon>
        <taxon>Hexapoda</taxon>
        <taxon>Insecta</taxon>
        <taxon>Pterygota</taxon>
        <taxon>Neoptera</taxon>
        <taxon>Endopterygota</taxon>
        <taxon>Diptera</taxon>
        <taxon>Brachycera</taxon>
        <taxon>Stratiomyomorpha</taxon>
        <taxon>Stratiomyidae</taxon>
        <taxon>Hermetiinae</taxon>
        <taxon>Hermetia</taxon>
    </lineage>
</organism>
<dbReference type="EMBL" id="LR899014">
    <property type="protein sequence ID" value="CAD7091892.1"/>
    <property type="molecule type" value="Genomic_DNA"/>
</dbReference>
<keyword evidence="2" id="KW-1185">Reference proteome</keyword>
<evidence type="ECO:0008006" key="3">
    <source>
        <dbReference type="Google" id="ProtNLM"/>
    </source>
</evidence>
<evidence type="ECO:0000313" key="1">
    <source>
        <dbReference type="EMBL" id="CAD7091892.1"/>
    </source>
</evidence>
<dbReference type="OrthoDB" id="5987340at2759"/>
<dbReference type="InterPro" id="IPR036397">
    <property type="entry name" value="RNaseH_sf"/>
</dbReference>
<name>A0A7R8Z3F3_HERIL</name>
<dbReference type="Proteomes" id="UP000594454">
    <property type="component" value="Chromosome 6"/>
</dbReference>
<dbReference type="Gene3D" id="3.30.420.10">
    <property type="entry name" value="Ribonuclease H-like superfamily/Ribonuclease H"/>
    <property type="match status" value="1"/>
</dbReference>
<protein>
    <recommendedName>
        <fullName evidence="3">DUF5641 domain-containing protein</fullName>
    </recommendedName>
</protein>